<proteinExistence type="inferred from homology"/>
<evidence type="ECO:0000259" key="8">
    <source>
        <dbReference type="Pfam" id="PF00108"/>
    </source>
</evidence>
<gene>
    <name evidence="10" type="ORF">CJ205_08465</name>
</gene>
<keyword evidence="11" id="KW-1185">Reference proteome</keyword>
<evidence type="ECO:0000256" key="3">
    <source>
        <dbReference type="ARBA" id="ARBA00022679"/>
    </source>
</evidence>
<dbReference type="EC" id="2.3.1.9" evidence="2"/>
<dbReference type="InterPro" id="IPR020616">
    <property type="entry name" value="Thiolase_N"/>
</dbReference>
<evidence type="ECO:0000256" key="4">
    <source>
        <dbReference type="ARBA" id="ARBA00023315"/>
    </source>
</evidence>
<dbReference type="InterPro" id="IPR020610">
    <property type="entry name" value="Thiolase_AS"/>
</dbReference>
<evidence type="ECO:0000256" key="6">
    <source>
        <dbReference type="PIRSR" id="PIRSR000429-1"/>
    </source>
</evidence>
<dbReference type="FunFam" id="3.40.47.10:FF:000010">
    <property type="entry name" value="Acetyl-CoA acetyltransferase (Thiolase)"/>
    <property type="match status" value="1"/>
</dbReference>
<dbReference type="Proteomes" id="UP000235682">
    <property type="component" value="Unassembled WGS sequence"/>
</dbReference>
<comment type="similarity">
    <text evidence="1 7">Belongs to the thiolase-like superfamily. Thiolase family.</text>
</comment>
<keyword evidence="3 7" id="KW-0808">Transferase</keyword>
<dbReference type="Pfam" id="PF02803">
    <property type="entry name" value="Thiolase_C"/>
    <property type="match status" value="1"/>
</dbReference>
<dbReference type="PIRSF" id="PIRSF000429">
    <property type="entry name" value="Ac-CoA_Ac_transf"/>
    <property type="match status" value="1"/>
</dbReference>
<dbReference type="PANTHER" id="PTHR18919:SF107">
    <property type="entry name" value="ACETYL-COA ACETYLTRANSFERASE, CYTOSOLIC"/>
    <property type="match status" value="1"/>
</dbReference>
<name>A0A2N6SKV4_9LACT</name>
<evidence type="ECO:0000313" key="11">
    <source>
        <dbReference type="Proteomes" id="UP000235682"/>
    </source>
</evidence>
<sequence>MKKDVVIVGAYRTAIGNFGGALKDVSAVDLGTTVIQALLNKTKVSPQQVDEVIMGNVLHAGLGQNVARQMAVHAGIPVEKTALTIDMLCGSGLKAIQLATQSILLGDSDIIIAGGSENMSQAAYVMPQHRFGQRMGNGQIIDTMIHDGLTDAFSGVHMGVTAENIAQKYNLSRKEQDEFALNSQQKAAQAIAEGKFKDEIVPVEVKDRRGNITVVDTDEYPRPNVTLDALSSLRPAFKKDQGTVTAGNASGINDGAAAVMLMSRTKAQELNLPILATVVSYASCGVDPQLMGTGPIPATQKALQKAQLTIEDMDLIEGNEAFAAQSLSVIKELNIDPDKINVNGGAIALGHPIGASGARILVTLIHEMSKRDVKYGLATLCIGGGQGISLIIEQ</sequence>
<evidence type="ECO:0000256" key="1">
    <source>
        <dbReference type="ARBA" id="ARBA00010982"/>
    </source>
</evidence>
<evidence type="ECO:0000256" key="5">
    <source>
        <dbReference type="ARBA" id="ARBA00030755"/>
    </source>
</evidence>
<dbReference type="OrthoDB" id="9764892at2"/>
<keyword evidence="4 7" id="KW-0012">Acyltransferase</keyword>
<dbReference type="InterPro" id="IPR020613">
    <property type="entry name" value="Thiolase_CS"/>
</dbReference>
<comment type="caution">
    <text evidence="10">The sequence shown here is derived from an EMBL/GenBank/DDBJ whole genome shotgun (WGS) entry which is preliminary data.</text>
</comment>
<evidence type="ECO:0000313" key="10">
    <source>
        <dbReference type="EMBL" id="PMC56312.1"/>
    </source>
</evidence>
<organism evidence="10 11">
    <name type="scientific">Dolosicoccus paucivorans</name>
    <dbReference type="NCBI Taxonomy" id="84521"/>
    <lineage>
        <taxon>Bacteria</taxon>
        <taxon>Bacillati</taxon>
        <taxon>Bacillota</taxon>
        <taxon>Bacilli</taxon>
        <taxon>Lactobacillales</taxon>
        <taxon>Aerococcaceae</taxon>
        <taxon>Dolosicoccus</taxon>
    </lineage>
</organism>
<dbReference type="NCBIfam" id="TIGR01930">
    <property type="entry name" value="AcCoA-C-Actrans"/>
    <property type="match status" value="1"/>
</dbReference>
<feature type="active site" description="Proton acceptor" evidence="6">
    <location>
        <position position="381"/>
    </location>
</feature>
<dbReference type="PANTHER" id="PTHR18919">
    <property type="entry name" value="ACETYL-COA C-ACYLTRANSFERASE"/>
    <property type="match status" value="1"/>
</dbReference>
<dbReference type="EMBL" id="PNHE01000069">
    <property type="protein sequence ID" value="PMC56312.1"/>
    <property type="molecule type" value="Genomic_DNA"/>
</dbReference>
<dbReference type="STRING" id="84521.SAMN04487994_10896"/>
<evidence type="ECO:0000256" key="7">
    <source>
        <dbReference type="RuleBase" id="RU003557"/>
    </source>
</evidence>
<dbReference type="GO" id="GO:0003985">
    <property type="term" value="F:acetyl-CoA C-acetyltransferase activity"/>
    <property type="evidence" value="ECO:0007669"/>
    <property type="project" value="UniProtKB-EC"/>
</dbReference>
<dbReference type="CDD" id="cd00751">
    <property type="entry name" value="thiolase"/>
    <property type="match status" value="1"/>
</dbReference>
<dbReference type="PROSITE" id="PS00737">
    <property type="entry name" value="THIOLASE_2"/>
    <property type="match status" value="1"/>
</dbReference>
<dbReference type="InterPro" id="IPR016039">
    <property type="entry name" value="Thiolase-like"/>
</dbReference>
<evidence type="ECO:0000259" key="9">
    <source>
        <dbReference type="Pfam" id="PF02803"/>
    </source>
</evidence>
<feature type="domain" description="Thiolase C-terminal" evidence="9">
    <location>
        <begin position="273"/>
        <end position="393"/>
    </location>
</feature>
<dbReference type="InterPro" id="IPR020617">
    <property type="entry name" value="Thiolase_C"/>
</dbReference>
<dbReference type="Gene3D" id="3.40.47.10">
    <property type="match status" value="2"/>
</dbReference>
<dbReference type="Pfam" id="PF00108">
    <property type="entry name" value="Thiolase_N"/>
    <property type="match status" value="1"/>
</dbReference>
<feature type="active site" description="Acyl-thioester intermediate" evidence="6">
    <location>
        <position position="89"/>
    </location>
</feature>
<protein>
    <recommendedName>
        <fullName evidence="2">acetyl-CoA C-acetyltransferase</fullName>
        <ecNumber evidence="2">2.3.1.9</ecNumber>
    </recommendedName>
    <alternativeName>
        <fullName evidence="5">Acetoacetyl-CoA thiolase</fullName>
    </alternativeName>
</protein>
<reference evidence="10 11" key="1">
    <citation type="submission" date="2017-09" db="EMBL/GenBank/DDBJ databases">
        <title>Bacterial strain isolated from the female urinary microbiota.</title>
        <authorList>
            <person name="Thomas-White K."/>
            <person name="Kumar N."/>
            <person name="Forster S."/>
            <person name="Putonti C."/>
            <person name="Lawley T."/>
            <person name="Wolfe A.J."/>
        </authorList>
    </citation>
    <scope>NUCLEOTIDE SEQUENCE [LARGE SCALE GENOMIC DNA]</scope>
    <source>
        <strain evidence="10 11">UMB0852</strain>
    </source>
</reference>
<dbReference type="PROSITE" id="PS00099">
    <property type="entry name" value="THIOLASE_3"/>
    <property type="match status" value="1"/>
</dbReference>
<dbReference type="SUPFAM" id="SSF53901">
    <property type="entry name" value="Thiolase-like"/>
    <property type="match status" value="2"/>
</dbReference>
<feature type="active site" description="Proton acceptor" evidence="6">
    <location>
        <position position="351"/>
    </location>
</feature>
<dbReference type="AlphaFoldDB" id="A0A2N6SKV4"/>
<feature type="domain" description="Thiolase N-terminal" evidence="8">
    <location>
        <begin position="5"/>
        <end position="264"/>
    </location>
</feature>
<dbReference type="RefSeq" id="WP_102227503.1">
    <property type="nucleotide sequence ID" value="NZ_PNFY01000006.1"/>
</dbReference>
<evidence type="ECO:0000256" key="2">
    <source>
        <dbReference type="ARBA" id="ARBA00012705"/>
    </source>
</evidence>
<dbReference type="InterPro" id="IPR002155">
    <property type="entry name" value="Thiolase"/>
</dbReference>
<accession>A0A2N6SKV4</accession>